<organism evidence="1 2">
    <name type="scientific">Protopolystoma xenopodis</name>
    <dbReference type="NCBI Taxonomy" id="117903"/>
    <lineage>
        <taxon>Eukaryota</taxon>
        <taxon>Metazoa</taxon>
        <taxon>Spiralia</taxon>
        <taxon>Lophotrochozoa</taxon>
        <taxon>Platyhelminthes</taxon>
        <taxon>Monogenea</taxon>
        <taxon>Polyopisthocotylea</taxon>
        <taxon>Polystomatidea</taxon>
        <taxon>Polystomatidae</taxon>
        <taxon>Protopolystoma</taxon>
    </lineage>
</organism>
<evidence type="ECO:0000313" key="2">
    <source>
        <dbReference type="Proteomes" id="UP000784294"/>
    </source>
</evidence>
<reference evidence="1" key="1">
    <citation type="submission" date="2018-11" db="EMBL/GenBank/DDBJ databases">
        <authorList>
            <consortium name="Pathogen Informatics"/>
        </authorList>
    </citation>
    <scope>NUCLEOTIDE SEQUENCE</scope>
</reference>
<name>A0A3S5C4L3_9PLAT</name>
<comment type="caution">
    <text evidence="1">The sequence shown here is derived from an EMBL/GenBank/DDBJ whole genome shotgun (WGS) entry which is preliminary data.</text>
</comment>
<gene>
    <name evidence="1" type="ORF">PXEA_LOCUS28443</name>
</gene>
<dbReference type="AlphaFoldDB" id="A0A3S5C4L3"/>
<evidence type="ECO:0000313" key="1">
    <source>
        <dbReference type="EMBL" id="VEL35003.1"/>
    </source>
</evidence>
<dbReference type="EMBL" id="CAAALY010248856">
    <property type="protein sequence ID" value="VEL35003.1"/>
    <property type="molecule type" value="Genomic_DNA"/>
</dbReference>
<protein>
    <submittedName>
        <fullName evidence="1">Uncharacterized protein</fullName>
    </submittedName>
</protein>
<accession>A0A3S5C4L3</accession>
<sequence>MLTCAKARLTSERRRACVCINTSLEWASVQVSCGLRVVRRLGRRSDHIGAKGGECRKGVCKFRLPSDFLKHPNVDNLADQAQVVGRANCNLRLASSRTWSRFEQVQKDSRQVH</sequence>
<keyword evidence="2" id="KW-1185">Reference proteome</keyword>
<dbReference type="Proteomes" id="UP000784294">
    <property type="component" value="Unassembled WGS sequence"/>
</dbReference>
<proteinExistence type="predicted"/>